<evidence type="ECO:0000313" key="1">
    <source>
        <dbReference type="EMBL" id="CAG13838.1"/>
    </source>
</evidence>
<dbReference type="EMBL" id="CAAE01018363">
    <property type="protein sequence ID" value="CAG13838.1"/>
    <property type="molecule type" value="Genomic_DNA"/>
</dbReference>
<reference evidence="1" key="2">
    <citation type="submission" date="2004-02" db="EMBL/GenBank/DDBJ databases">
        <authorList>
            <consortium name="Genoscope"/>
            <consortium name="Whitehead Institute Centre for Genome Research"/>
        </authorList>
    </citation>
    <scope>NUCLEOTIDE SEQUENCE</scope>
</reference>
<feature type="non-terminal residue" evidence="1">
    <location>
        <position position="1"/>
    </location>
</feature>
<organism evidence="1">
    <name type="scientific">Tetraodon nigroviridis</name>
    <name type="common">Spotted green pufferfish</name>
    <name type="synonym">Chelonodon nigroviridis</name>
    <dbReference type="NCBI Taxonomy" id="99883"/>
    <lineage>
        <taxon>Eukaryota</taxon>
        <taxon>Metazoa</taxon>
        <taxon>Chordata</taxon>
        <taxon>Craniata</taxon>
        <taxon>Vertebrata</taxon>
        <taxon>Euteleostomi</taxon>
        <taxon>Actinopterygii</taxon>
        <taxon>Neopterygii</taxon>
        <taxon>Teleostei</taxon>
        <taxon>Neoteleostei</taxon>
        <taxon>Acanthomorphata</taxon>
        <taxon>Eupercaria</taxon>
        <taxon>Tetraodontiformes</taxon>
        <taxon>Tetradontoidea</taxon>
        <taxon>Tetraodontidae</taxon>
        <taxon>Tetraodon</taxon>
    </lineage>
</organism>
<accession>Q4RCP5</accession>
<gene>
    <name evidence="1" type="ORF">GSTENG00038657001</name>
</gene>
<protein>
    <submittedName>
        <fullName evidence="1">Chromosome undetermined SCAF18363, whole genome shotgun sequence</fullName>
    </submittedName>
</protein>
<reference evidence="1" key="1">
    <citation type="journal article" date="2004" name="Nature">
        <title>Genome duplication in the teleost fish Tetraodon nigroviridis reveals the early vertebrate proto-karyotype.</title>
        <authorList>
            <person name="Jaillon O."/>
            <person name="Aury J.-M."/>
            <person name="Brunet F."/>
            <person name="Petit J.-L."/>
            <person name="Stange-Thomann N."/>
            <person name="Mauceli E."/>
            <person name="Bouneau L."/>
            <person name="Fischer C."/>
            <person name="Ozouf-Costaz C."/>
            <person name="Bernot A."/>
            <person name="Nicaud S."/>
            <person name="Jaffe D."/>
            <person name="Fisher S."/>
            <person name="Lutfalla G."/>
            <person name="Dossat C."/>
            <person name="Segurens B."/>
            <person name="Dasilva C."/>
            <person name="Salanoubat M."/>
            <person name="Levy M."/>
            <person name="Boudet N."/>
            <person name="Castellano S."/>
            <person name="Anthouard V."/>
            <person name="Jubin C."/>
            <person name="Castelli V."/>
            <person name="Katinka M."/>
            <person name="Vacherie B."/>
            <person name="Biemont C."/>
            <person name="Skalli Z."/>
            <person name="Cattolico L."/>
            <person name="Poulain J."/>
            <person name="De Berardinis V."/>
            <person name="Cruaud C."/>
            <person name="Duprat S."/>
            <person name="Brottier P."/>
            <person name="Coutanceau J.-P."/>
            <person name="Gouzy J."/>
            <person name="Parra G."/>
            <person name="Lardier G."/>
            <person name="Chapple C."/>
            <person name="McKernan K.J."/>
            <person name="McEwan P."/>
            <person name="Bosak S."/>
            <person name="Kellis M."/>
            <person name="Volff J.-N."/>
            <person name="Guigo R."/>
            <person name="Zody M.C."/>
            <person name="Mesirov J."/>
            <person name="Lindblad-Toh K."/>
            <person name="Birren B."/>
            <person name="Nusbaum C."/>
            <person name="Kahn D."/>
            <person name="Robinson-Rechavi M."/>
            <person name="Laudet V."/>
            <person name="Schachter V."/>
            <person name="Quetier F."/>
            <person name="Saurin W."/>
            <person name="Scarpelli C."/>
            <person name="Wincker P."/>
            <person name="Lander E.S."/>
            <person name="Weissenbach J."/>
            <person name="Roest Crollius H."/>
        </authorList>
    </citation>
    <scope>NUCLEOTIDE SEQUENCE [LARGE SCALE GENOMIC DNA]</scope>
</reference>
<proteinExistence type="predicted"/>
<sequence length="26" mass="2784">GGVISSVLRKRDGISRSAPRLLCTLE</sequence>
<feature type="non-terminal residue" evidence="1">
    <location>
        <position position="26"/>
    </location>
</feature>
<dbReference type="AlphaFoldDB" id="Q4RCP5"/>
<dbReference type="KEGG" id="tng:GSTEN00038657G001"/>
<dbReference type="HOGENOM" id="CLU_012937_1_1_1"/>
<name>Q4RCP5_TETNG</name>